<sequence>MLSAGTRVGRGPLALVTGGFRRFPPAMTTGVQMSLKFQRNDDGTLTGCNTDTGFTVTSADEEEVRRLVHEDAGWEYTPPPPPPAPGFHRFALVHDEFGDGTFGHEQYEGLRTRPPSGCEPVDWGGFALKCERPGRTLLEAVSDTVTEIRREHGLVMNSMGIEDPGEWLDDDKNGYGAQIVAHLVLTAAHRAALLGYGRKDLVRLLDAAGAA</sequence>
<organism evidence="1 2">
    <name type="scientific">Streptomyces phaeofaciens</name>
    <dbReference type="NCBI Taxonomy" id="68254"/>
    <lineage>
        <taxon>Bacteria</taxon>
        <taxon>Bacillati</taxon>
        <taxon>Actinomycetota</taxon>
        <taxon>Actinomycetes</taxon>
        <taxon>Kitasatosporales</taxon>
        <taxon>Streptomycetaceae</taxon>
        <taxon>Streptomyces</taxon>
    </lineage>
</organism>
<evidence type="ECO:0000313" key="2">
    <source>
        <dbReference type="Proteomes" id="UP000646776"/>
    </source>
</evidence>
<evidence type="ECO:0000313" key="1">
    <source>
        <dbReference type="EMBL" id="GGT52885.1"/>
    </source>
</evidence>
<proteinExistence type="predicted"/>
<comment type="caution">
    <text evidence="1">The sequence shown here is derived from an EMBL/GenBank/DDBJ whole genome shotgun (WGS) entry which is preliminary data.</text>
</comment>
<accession>A0A918HBR5</accession>
<keyword evidence="2" id="KW-1185">Reference proteome</keyword>
<gene>
    <name evidence="1" type="ORF">GCM10010226_32400</name>
</gene>
<protein>
    <submittedName>
        <fullName evidence="1">Uncharacterized protein</fullName>
    </submittedName>
</protein>
<name>A0A918HBR5_9ACTN</name>
<dbReference type="AlphaFoldDB" id="A0A918HBR5"/>
<reference evidence="1" key="2">
    <citation type="submission" date="2020-09" db="EMBL/GenBank/DDBJ databases">
        <authorList>
            <person name="Sun Q."/>
            <person name="Ohkuma M."/>
        </authorList>
    </citation>
    <scope>NUCLEOTIDE SEQUENCE</scope>
    <source>
        <strain evidence="1">JCM 4125</strain>
    </source>
</reference>
<dbReference type="EMBL" id="BMSA01000008">
    <property type="protein sequence ID" value="GGT52885.1"/>
    <property type="molecule type" value="Genomic_DNA"/>
</dbReference>
<dbReference type="Proteomes" id="UP000646776">
    <property type="component" value="Unassembled WGS sequence"/>
</dbReference>
<reference evidence="1" key="1">
    <citation type="journal article" date="2014" name="Int. J. Syst. Evol. Microbiol.">
        <title>Complete genome sequence of Corynebacterium casei LMG S-19264T (=DSM 44701T), isolated from a smear-ripened cheese.</title>
        <authorList>
            <consortium name="US DOE Joint Genome Institute (JGI-PGF)"/>
            <person name="Walter F."/>
            <person name="Albersmeier A."/>
            <person name="Kalinowski J."/>
            <person name="Ruckert C."/>
        </authorList>
    </citation>
    <scope>NUCLEOTIDE SEQUENCE</scope>
    <source>
        <strain evidence="1">JCM 4125</strain>
    </source>
</reference>